<feature type="DNA-binding region" description="H-T-H motif" evidence="2">
    <location>
        <begin position="30"/>
        <end position="49"/>
    </location>
</feature>
<evidence type="ECO:0000313" key="5">
    <source>
        <dbReference type="Proteomes" id="UP000823613"/>
    </source>
</evidence>
<dbReference type="Pfam" id="PF14278">
    <property type="entry name" value="TetR_C_8"/>
    <property type="match status" value="1"/>
</dbReference>
<name>A0A9D9DMN9_9BACL</name>
<evidence type="ECO:0000313" key="4">
    <source>
        <dbReference type="EMBL" id="MBO8427829.1"/>
    </source>
</evidence>
<evidence type="ECO:0000256" key="1">
    <source>
        <dbReference type="ARBA" id="ARBA00023125"/>
    </source>
</evidence>
<evidence type="ECO:0000259" key="3">
    <source>
        <dbReference type="PROSITE" id="PS50977"/>
    </source>
</evidence>
<protein>
    <submittedName>
        <fullName evidence="4">TetR/AcrR family transcriptional regulator</fullName>
    </submittedName>
</protein>
<evidence type="ECO:0000256" key="2">
    <source>
        <dbReference type="PROSITE-ProRule" id="PRU00335"/>
    </source>
</evidence>
<dbReference type="PANTHER" id="PTHR43479:SF7">
    <property type="entry name" value="TETR-FAMILY TRANSCRIPTIONAL REGULATOR"/>
    <property type="match status" value="1"/>
</dbReference>
<feature type="domain" description="HTH tetR-type" evidence="3">
    <location>
        <begin position="7"/>
        <end position="67"/>
    </location>
</feature>
<proteinExistence type="predicted"/>
<comment type="caution">
    <text evidence="4">The sequence shown here is derived from an EMBL/GenBank/DDBJ whole genome shotgun (WGS) entry which is preliminary data.</text>
</comment>
<dbReference type="InterPro" id="IPR001647">
    <property type="entry name" value="HTH_TetR"/>
</dbReference>
<dbReference type="InterPro" id="IPR039532">
    <property type="entry name" value="TetR_C_Firmicutes"/>
</dbReference>
<dbReference type="Gene3D" id="1.10.357.10">
    <property type="entry name" value="Tetracycline Repressor, domain 2"/>
    <property type="match status" value="1"/>
</dbReference>
<dbReference type="GO" id="GO:0003677">
    <property type="term" value="F:DNA binding"/>
    <property type="evidence" value="ECO:0007669"/>
    <property type="project" value="UniProtKB-UniRule"/>
</dbReference>
<dbReference type="AlphaFoldDB" id="A0A9D9DMN9"/>
<dbReference type="Proteomes" id="UP000823613">
    <property type="component" value="Unassembled WGS sequence"/>
</dbReference>
<dbReference type="SUPFAM" id="SSF46689">
    <property type="entry name" value="Homeodomain-like"/>
    <property type="match status" value="1"/>
</dbReference>
<organism evidence="4 5">
    <name type="scientific">Candidatus Onthovivens merdipullorum</name>
    <dbReference type="NCBI Taxonomy" id="2840889"/>
    <lineage>
        <taxon>Bacteria</taxon>
        <taxon>Bacillati</taxon>
        <taxon>Bacillota</taxon>
        <taxon>Bacilli</taxon>
        <taxon>Bacillales</taxon>
        <taxon>Candidatus Onthovivens</taxon>
    </lineage>
</organism>
<accession>A0A9D9DMN9</accession>
<reference evidence="4" key="1">
    <citation type="submission" date="2020-10" db="EMBL/GenBank/DDBJ databases">
        <authorList>
            <person name="Gilroy R."/>
        </authorList>
    </citation>
    <scope>NUCLEOTIDE SEQUENCE</scope>
    <source>
        <strain evidence="4">11159</strain>
    </source>
</reference>
<dbReference type="InterPro" id="IPR009057">
    <property type="entry name" value="Homeodomain-like_sf"/>
</dbReference>
<keyword evidence="1 2" id="KW-0238">DNA-binding</keyword>
<sequence length="191" mass="22572">MKEKRFDTSQKKMFKGIITLLNQKDFLDISVKELCIVSDINRSTFYSHYQNTYELLEDLKEDMIATFLDSFIDEKENFNSGNYEENYIKKEFLIPFLNLVKENRIIYETFIKLHLTFSSDELFNKLITYVSIPVSKKYHSNTKESSLIYISKFIVQGTTALINLWIKRGFKESPEEICSLILKCINGFFNN</sequence>
<dbReference type="InterPro" id="IPR050624">
    <property type="entry name" value="HTH-type_Tx_Regulator"/>
</dbReference>
<dbReference type="PROSITE" id="PS50977">
    <property type="entry name" value="HTH_TETR_2"/>
    <property type="match status" value="1"/>
</dbReference>
<reference evidence="4" key="2">
    <citation type="journal article" date="2021" name="PeerJ">
        <title>Extensive microbial diversity within the chicken gut microbiome revealed by metagenomics and culture.</title>
        <authorList>
            <person name="Gilroy R."/>
            <person name="Ravi A."/>
            <person name="Getino M."/>
            <person name="Pursley I."/>
            <person name="Horton D.L."/>
            <person name="Alikhan N.F."/>
            <person name="Baker D."/>
            <person name="Gharbi K."/>
            <person name="Hall N."/>
            <person name="Watson M."/>
            <person name="Adriaenssens E.M."/>
            <person name="Foster-Nyarko E."/>
            <person name="Jarju S."/>
            <person name="Secka A."/>
            <person name="Antonio M."/>
            <person name="Oren A."/>
            <person name="Chaudhuri R.R."/>
            <person name="La Ragione R."/>
            <person name="Hildebrand F."/>
            <person name="Pallen M.J."/>
        </authorList>
    </citation>
    <scope>NUCLEOTIDE SEQUENCE</scope>
    <source>
        <strain evidence="4">11159</strain>
    </source>
</reference>
<dbReference type="PANTHER" id="PTHR43479">
    <property type="entry name" value="ACREF/ENVCD OPERON REPRESSOR-RELATED"/>
    <property type="match status" value="1"/>
</dbReference>
<dbReference type="EMBL" id="JADIMY010000093">
    <property type="protein sequence ID" value="MBO8427829.1"/>
    <property type="molecule type" value="Genomic_DNA"/>
</dbReference>
<gene>
    <name evidence="4" type="ORF">IAC58_04685</name>
</gene>